<evidence type="ECO:0000313" key="9">
    <source>
        <dbReference type="Proteomes" id="UP000824241"/>
    </source>
</evidence>
<keyword evidence="6 7" id="KW-0472">Membrane</keyword>
<dbReference type="NCBIfam" id="TIGR00797">
    <property type="entry name" value="matE"/>
    <property type="match status" value="1"/>
</dbReference>
<feature type="transmembrane region" description="Helical" evidence="7">
    <location>
        <begin position="88"/>
        <end position="113"/>
    </location>
</feature>
<dbReference type="PANTHER" id="PTHR43549:SF3">
    <property type="entry name" value="MULTIDRUG RESISTANCE PROTEIN YPNP-RELATED"/>
    <property type="match status" value="1"/>
</dbReference>
<evidence type="ECO:0000313" key="8">
    <source>
        <dbReference type="EMBL" id="HIR60392.1"/>
    </source>
</evidence>
<reference evidence="8" key="1">
    <citation type="submission" date="2020-10" db="EMBL/GenBank/DDBJ databases">
        <authorList>
            <person name="Gilroy R."/>
        </authorList>
    </citation>
    <scope>NUCLEOTIDE SEQUENCE</scope>
    <source>
        <strain evidence="8">CHK189-12415</strain>
    </source>
</reference>
<keyword evidence="2" id="KW-0813">Transport</keyword>
<evidence type="ECO:0000256" key="4">
    <source>
        <dbReference type="ARBA" id="ARBA00022692"/>
    </source>
</evidence>
<dbReference type="GO" id="GO:0005886">
    <property type="term" value="C:plasma membrane"/>
    <property type="evidence" value="ECO:0007669"/>
    <property type="project" value="UniProtKB-SubCell"/>
</dbReference>
<accession>A0A9D1DWP9</accession>
<protein>
    <submittedName>
        <fullName evidence="8">MATE family efflux transporter</fullName>
    </submittedName>
</protein>
<name>A0A9D1DWP9_9FIRM</name>
<dbReference type="GO" id="GO:0015297">
    <property type="term" value="F:antiporter activity"/>
    <property type="evidence" value="ECO:0007669"/>
    <property type="project" value="InterPro"/>
</dbReference>
<evidence type="ECO:0000256" key="6">
    <source>
        <dbReference type="ARBA" id="ARBA00023136"/>
    </source>
</evidence>
<dbReference type="AlphaFoldDB" id="A0A9D1DWP9"/>
<feature type="transmembrane region" description="Helical" evidence="7">
    <location>
        <begin position="418"/>
        <end position="441"/>
    </location>
</feature>
<keyword evidence="3" id="KW-1003">Cell membrane</keyword>
<feature type="transmembrane region" description="Helical" evidence="7">
    <location>
        <begin position="133"/>
        <end position="156"/>
    </location>
</feature>
<keyword evidence="4 7" id="KW-0812">Transmembrane</keyword>
<reference evidence="8" key="2">
    <citation type="journal article" date="2021" name="PeerJ">
        <title>Extensive microbial diversity within the chicken gut microbiome revealed by metagenomics and culture.</title>
        <authorList>
            <person name="Gilroy R."/>
            <person name="Ravi A."/>
            <person name="Getino M."/>
            <person name="Pursley I."/>
            <person name="Horton D.L."/>
            <person name="Alikhan N.F."/>
            <person name="Baker D."/>
            <person name="Gharbi K."/>
            <person name="Hall N."/>
            <person name="Watson M."/>
            <person name="Adriaenssens E.M."/>
            <person name="Foster-Nyarko E."/>
            <person name="Jarju S."/>
            <person name="Secka A."/>
            <person name="Antonio M."/>
            <person name="Oren A."/>
            <person name="Chaudhuri R.R."/>
            <person name="La Ragione R."/>
            <person name="Hildebrand F."/>
            <person name="Pallen M.J."/>
        </authorList>
    </citation>
    <scope>NUCLEOTIDE SEQUENCE</scope>
    <source>
        <strain evidence="8">CHK189-12415</strain>
    </source>
</reference>
<evidence type="ECO:0000256" key="5">
    <source>
        <dbReference type="ARBA" id="ARBA00022989"/>
    </source>
</evidence>
<dbReference type="GO" id="GO:0042910">
    <property type="term" value="F:xenobiotic transmembrane transporter activity"/>
    <property type="evidence" value="ECO:0007669"/>
    <property type="project" value="InterPro"/>
</dbReference>
<gene>
    <name evidence="8" type="ORF">IAB37_02295</name>
</gene>
<feature type="transmembrane region" description="Helical" evidence="7">
    <location>
        <begin position="47"/>
        <end position="67"/>
    </location>
</feature>
<dbReference type="InterPro" id="IPR002528">
    <property type="entry name" value="MATE_fam"/>
</dbReference>
<evidence type="ECO:0000256" key="7">
    <source>
        <dbReference type="SAM" id="Phobius"/>
    </source>
</evidence>
<dbReference type="Proteomes" id="UP000824241">
    <property type="component" value="Unassembled WGS sequence"/>
</dbReference>
<dbReference type="Pfam" id="PF01554">
    <property type="entry name" value="MatE"/>
    <property type="match status" value="2"/>
</dbReference>
<feature type="transmembrane region" description="Helical" evidence="7">
    <location>
        <begin position="168"/>
        <end position="187"/>
    </location>
</feature>
<dbReference type="PANTHER" id="PTHR43549">
    <property type="entry name" value="MULTIDRUG RESISTANCE PROTEIN YPNP-RELATED"/>
    <property type="match status" value="1"/>
</dbReference>
<evidence type="ECO:0000256" key="1">
    <source>
        <dbReference type="ARBA" id="ARBA00004651"/>
    </source>
</evidence>
<dbReference type="CDD" id="cd13140">
    <property type="entry name" value="MATE_like_1"/>
    <property type="match status" value="1"/>
</dbReference>
<comment type="caution">
    <text evidence="8">The sequence shown here is derived from an EMBL/GenBank/DDBJ whole genome shotgun (WGS) entry which is preliminary data.</text>
</comment>
<keyword evidence="5 7" id="KW-1133">Transmembrane helix</keyword>
<feature type="transmembrane region" description="Helical" evidence="7">
    <location>
        <begin position="318"/>
        <end position="339"/>
    </location>
</feature>
<dbReference type="EMBL" id="DVHA01000077">
    <property type="protein sequence ID" value="HIR60392.1"/>
    <property type="molecule type" value="Genomic_DNA"/>
</dbReference>
<dbReference type="PIRSF" id="PIRSF006603">
    <property type="entry name" value="DinF"/>
    <property type="match status" value="1"/>
</dbReference>
<evidence type="ECO:0000256" key="3">
    <source>
        <dbReference type="ARBA" id="ARBA00022475"/>
    </source>
</evidence>
<proteinExistence type="predicted"/>
<evidence type="ECO:0000256" key="2">
    <source>
        <dbReference type="ARBA" id="ARBA00022448"/>
    </source>
</evidence>
<organism evidence="8 9">
    <name type="scientific">Candidatus Faecivivens stercoravium</name>
    <dbReference type="NCBI Taxonomy" id="2840803"/>
    <lineage>
        <taxon>Bacteria</taxon>
        <taxon>Bacillati</taxon>
        <taxon>Bacillota</taxon>
        <taxon>Clostridia</taxon>
        <taxon>Eubacteriales</taxon>
        <taxon>Oscillospiraceae</taxon>
        <taxon>Oscillospiraceae incertae sedis</taxon>
        <taxon>Candidatus Faecivivens</taxon>
    </lineage>
</organism>
<feature type="transmembrane region" description="Helical" evidence="7">
    <location>
        <begin position="193"/>
        <end position="215"/>
    </location>
</feature>
<dbReference type="InterPro" id="IPR052031">
    <property type="entry name" value="Membrane_Transporter-Flippase"/>
</dbReference>
<sequence length="458" mass="48541">MKSVNMLEGPIARTLAKLALPIMASSVIQMGYNLVDMFWVGRLGSGAVAAVGAAGMYMWLGSGLATIPKMGGQVLTGQKLGENDPDGAANFAAAALRMAVLFGVVYGLLSVLFDKPLIAFYGLNDPETIAQASAYHMITSGLVVFSFLGQVLGGLFTAMGHTMINLRVTAIGMVLNMVLDPLLIFGIGPVPGFGAAGAAAATVFSQFCVFALYLFSARKDKRLFHRIRIFSQSERGSAVRIVRIGLPSAAQDCIFSLISMTIARIIAGWGDGAIAAQKVGTQVESISFMISGGFATAINAFTAQNFGAGRYDRIQKGFSTGAVLMVAWGAFTSVVLIAFPEPLMRLFIQEADVVEIGASYLRIMGLAEIFSCLEGLASGMFQGMGHTVPPAVTGMAFNLFRIPAALLLSATALGLSGIWWAMSLSMFLKGVVLPIWFILFLRRFMRAHKAAPAAEKPA</sequence>
<dbReference type="InterPro" id="IPR048279">
    <property type="entry name" value="MdtK-like"/>
</dbReference>
<comment type="subcellular location">
    <subcellularLocation>
        <location evidence="1">Cell membrane</location>
        <topology evidence="1">Multi-pass membrane protein</topology>
    </subcellularLocation>
</comment>